<name>A0A059FR48_9PROT</name>
<keyword evidence="1" id="KW-0472">Membrane</keyword>
<dbReference type="OrthoDB" id="428263at2"/>
<dbReference type="PATRIC" id="fig|1280951.3.peg.2074"/>
<dbReference type="Proteomes" id="UP000025061">
    <property type="component" value="Unassembled WGS sequence"/>
</dbReference>
<reference evidence="2 3" key="1">
    <citation type="submission" date="2013-04" db="EMBL/GenBank/DDBJ databases">
        <title>Hyphomonas hirschiana VP5 Genome Sequencing.</title>
        <authorList>
            <person name="Lai Q."/>
            <person name="Shao Z."/>
        </authorList>
    </citation>
    <scope>NUCLEOTIDE SEQUENCE [LARGE SCALE GENOMIC DNA]</scope>
    <source>
        <strain evidence="2 3">VP5</strain>
    </source>
</reference>
<dbReference type="EMBL" id="ARYI01000008">
    <property type="protein sequence ID" value="KCZ93067.1"/>
    <property type="molecule type" value="Genomic_DNA"/>
</dbReference>
<evidence type="ECO:0000313" key="2">
    <source>
        <dbReference type="EMBL" id="KCZ93067.1"/>
    </source>
</evidence>
<feature type="transmembrane region" description="Helical" evidence="1">
    <location>
        <begin position="143"/>
        <end position="162"/>
    </location>
</feature>
<dbReference type="InterPro" id="IPR013901">
    <property type="entry name" value="Anthrone_oxy"/>
</dbReference>
<dbReference type="AlphaFoldDB" id="A0A059FR48"/>
<gene>
    <name evidence="2" type="ORF">HHI_10279</name>
</gene>
<evidence type="ECO:0000256" key="1">
    <source>
        <dbReference type="SAM" id="Phobius"/>
    </source>
</evidence>
<protein>
    <recommendedName>
        <fullName evidence="4">Integral membrane protein</fullName>
    </recommendedName>
</protein>
<comment type="caution">
    <text evidence="2">The sequence shown here is derived from an EMBL/GenBank/DDBJ whole genome shotgun (WGS) entry which is preliminary data.</text>
</comment>
<accession>A0A059FR48</accession>
<dbReference type="Pfam" id="PF08592">
    <property type="entry name" value="Anthrone_oxy"/>
    <property type="match status" value="1"/>
</dbReference>
<keyword evidence="1" id="KW-1133">Transmembrane helix</keyword>
<keyword evidence="1" id="KW-0812">Transmembrane</keyword>
<feature type="transmembrane region" description="Helical" evidence="1">
    <location>
        <begin position="56"/>
        <end position="77"/>
    </location>
</feature>
<evidence type="ECO:0008006" key="4">
    <source>
        <dbReference type="Google" id="ProtNLM"/>
    </source>
</evidence>
<evidence type="ECO:0000313" key="3">
    <source>
        <dbReference type="Proteomes" id="UP000025061"/>
    </source>
</evidence>
<sequence length="163" mass="17353">MPALLVPPATSAAIACALRAGAFPSFSDFVTRSLQKPGRRGAVEAMLHVNREVFRTLFIALLVGGAAISPLIVLIALPHSDNAARVYVLAGSAIYLVAVFAVTLLGNVPANIPLDRLNRHSPEVVVYWPAFYSGWTNYNHIRTVRAAAAVICYLLASLTLAAS</sequence>
<organism evidence="2 3">
    <name type="scientific">Hyphomonas hirschiana VP5</name>
    <dbReference type="NCBI Taxonomy" id="1280951"/>
    <lineage>
        <taxon>Bacteria</taxon>
        <taxon>Pseudomonadati</taxon>
        <taxon>Pseudomonadota</taxon>
        <taxon>Alphaproteobacteria</taxon>
        <taxon>Hyphomonadales</taxon>
        <taxon>Hyphomonadaceae</taxon>
        <taxon>Hyphomonas</taxon>
    </lineage>
</organism>
<dbReference type="RefSeq" id="WP_011646519.1">
    <property type="nucleotide sequence ID" value="NZ_ARYI01000008.1"/>
</dbReference>
<proteinExistence type="predicted"/>
<feature type="transmembrane region" description="Helical" evidence="1">
    <location>
        <begin position="86"/>
        <end position="106"/>
    </location>
</feature>
<keyword evidence="3" id="KW-1185">Reference proteome</keyword>